<dbReference type="InterPro" id="IPR001086">
    <property type="entry name" value="Preph_deHydtase"/>
</dbReference>
<evidence type="ECO:0000259" key="10">
    <source>
        <dbReference type="PROSITE" id="PS51671"/>
    </source>
</evidence>
<proteinExistence type="predicted"/>
<dbReference type="PROSITE" id="PS51171">
    <property type="entry name" value="PREPHENATE_DEHYDR_3"/>
    <property type="match status" value="1"/>
</dbReference>
<evidence type="ECO:0000256" key="7">
    <source>
        <dbReference type="ARBA" id="ARBA00047848"/>
    </source>
</evidence>
<dbReference type="RefSeq" id="WP_053397699.1">
    <property type="nucleotide sequence ID" value="NZ_LFQU01000003.1"/>
</dbReference>
<feature type="site" description="Essential for prephenate dehydratase activity" evidence="8">
    <location>
        <position position="174"/>
    </location>
</feature>
<dbReference type="SUPFAM" id="SSF55021">
    <property type="entry name" value="ACT-like"/>
    <property type="match status" value="1"/>
</dbReference>
<dbReference type="GO" id="GO:0004664">
    <property type="term" value="F:prephenate dehydratase activity"/>
    <property type="evidence" value="ECO:0007669"/>
    <property type="project" value="UniProtKB-EC"/>
</dbReference>
<dbReference type="Pfam" id="PF00800">
    <property type="entry name" value="PDT"/>
    <property type="match status" value="1"/>
</dbReference>
<keyword evidence="6" id="KW-0456">Lyase</keyword>
<dbReference type="SUPFAM" id="SSF53850">
    <property type="entry name" value="Periplasmic binding protein-like II"/>
    <property type="match status" value="1"/>
</dbReference>
<dbReference type="GO" id="GO:0009094">
    <property type="term" value="P:L-phenylalanine biosynthetic process"/>
    <property type="evidence" value="ECO:0007669"/>
    <property type="project" value="UniProtKB-UniPathway"/>
</dbReference>
<evidence type="ECO:0000256" key="2">
    <source>
        <dbReference type="ARBA" id="ARBA00013147"/>
    </source>
</evidence>
<dbReference type="PIRSF" id="PIRSF001500">
    <property type="entry name" value="Chor_mut_pdt_Ppr"/>
    <property type="match status" value="1"/>
</dbReference>
<feature type="domain" description="Prephenate dehydratase" evidence="9">
    <location>
        <begin position="3"/>
        <end position="181"/>
    </location>
</feature>
<evidence type="ECO:0000313" key="11">
    <source>
        <dbReference type="EMBL" id="KOO69310.1"/>
    </source>
</evidence>
<dbReference type="PROSITE" id="PS00857">
    <property type="entry name" value="PREPHENATE_DEHYDR_1"/>
    <property type="match status" value="1"/>
</dbReference>
<dbReference type="Gene3D" id="3.30.70.260">
    <property type="match status" value="1"/>
</dbReference>
<dbReference type="InterPro" id="IPR045865">
    <property type="entry name" value="ACT-like_dom_sf"/>
</dbReference>
<name>A0A8E1QYU5_9BACT</name>
<dbReference type="EC" id="4.2.1.51" evidence="2"/>
<dbReference type="PROSITE" id="PS51671">
    <property type="entry name" value="ACT"/>
    <property type="match status" value="1"/>
</dbReference>
<feature type="domain" description="ACT" evidence="10">
    <location>
        <begin position="198"/>
        <end position="274"/>
    </location>
</feature>
<evidence type="ECO:0000313" key="12">
    <source>
        <dbReference type="Proteomes" id="UP000036951"/>
    </source>
</evidence>
<keyword evidence="12" id="KW-1185">Reference proteome</keyword>
<dbReference type="AlphaFoldDB" id="A0A8E1QYU5"/>
<reference evidence="11 12" key="1">
    <citation type="submission" date="2015-06" db="EMBL/GenBank/DDBJ databases">
        <title>Prevotella sp. 109, sp. nov., a novel member of the family Prevotellaceae isolated from human faeces.</title>
        <authorList>
            <person name="Shkoporov A.N."/>
            <person name="Chaplin A.V."/>
            <person name="Kafarskaia L.I."/>
            <person name="Efimov B.A."/>
        </authorList>
    </citation>
    <scope>NUCLEOTIDE SEQUENCE [LARGE SCALE GENOMIC DNA]</scope>
    <source>
        <strain evidence="11 12">109</strain>
    </source>
</reference>
<evidence type="ECO:0000256" key="8">
    <source>
        <dbReference type="PIRSR" id="PIRSR001500-2"/>
    </source>
</evidence>
<dbReference type="PANTHER" id="PTHR21022">
    <property type="entry name" value="PREPHENATE DEHYDRATASE P PROTEIN"/>
    <property type="match status" value="1"/>
</dbReference>
<dbReference type="PANTHER" id="PTHR21022:SF19">
    <property type="entry name" value="PREPHENATE DEHYDRATASE-RELATED"/>
    <property type="match status" value="1"/>
</dbReference>
<dbReference type="Gene3D" id="3.40.190.10">
    <property type="entry name" value="Periplasmic binding protein-like II"/>
    <property type="match status" value="2"/>
</dbReference>
<evidence type="ECO:0000256" key="6">
    <source>
        <dbReference type="ARBA" id="ARBA00023239"/>
    </source>
</evidence>
<dbReference type="InterPro" id="IPR018528">
    <property type="entry name" value="Preph_deHydtase_CS"/>
</dbReference>
<evidence type="ECO:0000256" key="1">
    <source>
        <dbReference type="ARBA" id="ARBA00004741"/>
    </source>
</evidence>
<dbReference type="CDD" id="cd04905">
    <property type="entry name" value="ACT_CM-PDT"/>
    <property type="match status" value="1"/>
</dbReference>
<keyword evidence="4" id="KW-0057">Aromatic amino acid biosynthesis</keyword>
<evidence type="ECO:0000256" key="3">
    <source>
        <dbReference type="ARBA" id="ARBA00022605"/>
    </source>
</evidence>
<evidence type="ECO:0000256" key="5">
    <source>
        <dbReference type="ARBA" id="ARBA00023222"/>
    </source>
</evidence>
<dbReference type="InterPro" id="IPR002912">
    <property type="entry name" value="ACT_dom"/>
</dbReference>
<dbReference type="Proteomes" id="UP000036951">
    <property type="component" value="Unassembled WGS sequence"/>
</dbReference>
<sequence>MKRIAIQGSIGSFHDIAAHQYFKDEQIQLICCSTFEQVFENIKHDPTVIGMLAIENTIAGSLLHNYELLRDSGTTIVGEHKLHIEHSICCLPEDSWETITEVHSHPVALMQCRGFLAGHPEMKAVEAQDTAGAAKFISENKCKGWAAICNANAARLYGMKILQESIEDNKHNFTRFLVVSNPNKADFLRPLEQTNKASIVFSLPHEEGSLSQVLSIFSFYKINLTKIQSLPIIGHEWEYMFYVDLAFNRLTRYRQSIDAIMPLTKELKILGEYQDDGKQPKP</sequence>
<comment type="catalytic activity">
    <reaction evidence="7">
        <text>prephenate + H(+) = 3-phenylpyruvate + CO2 + H2O</text>
        <dbReference type="Rhea" id="RHEA:21648"/>
        <dbReference type="ChEBI" id="CHEBI:15377"/>
        <dbReference type="ChEBI" id="CHEBI:15378"/>
        <dbReference type="ChEBI" id="CHEBI:16526"/>
        <dbReference type="ChEBI" id="CHEBI:18005"/>
        <dbReference type="ChEBI" id="CHEBI:29934"/>
        <dbReference type="EC" id="4.2.1.51"/>
    </reaction>
</comment>
<dbReference type="EMBL" id="LFQU01000003">
    <property type="protein sequence ID" value="KOO69310.1"/>
    <property type="molecule type" value="Genomic_DNA"/>
</dbReference>
<dbReference type="OrthoDB" id="9802281at2"/>
<comment type="caution">
    <text evidence="11">The sequence shown here is derived from an EMBL/GenBank/DDBJ whole genome shotgun (WGS) entry which is preliminary data.</text>
</comment>
<evidence type="ECO:0000256" key="4">
    <source>
        <dbReference type="ARBA" id="ARBA00023141"/>
    </source>
</evidence>
<dbReference type="InterPro" id="IPR008242">
    <property type="entry name" value="Chor_mutase/pphenate_deHydtase"/>
</dbReference>
<accession>A0A8E1QYU5</accession>
<evidence type="ECO:0000259" key="9">
    <source>
        <dbReference type="PROSITE" id="PS51171"/>
    </source>
</evidence>
<keyword evidence="5" id="KW-0584">Phenylalanine biosynthesis</keyword>
<comment type="pathway">
    <text evidence="1">Amino-acid biosynthesis; L-phenylalanine biosynthesis; phenylpyruvate from prephenate: step 1/1.</text>
</comment>
<organism evidence="11 12">
    <name type="scientific">Xylanibacter rarus</name>
    <dbReference type="NCBI Taxonomy" id="1676614"/>
    <lineage>
        <taxon>Bacteria</taxon>
        <taxon>Pseudomonadati</taxon>
        <taxon>Bacteroidota</taxon>
        <taxon>Bacteroidia</taxon>
        <taxon>Bacteroidales</taxon>
        <taxon>Prevotellaceae</taxon>
        <taxon>Xylanibacter</taxon>
    </lineage>
</organism>
<dbReference type="UniPathway" id="UPA00121">
    <property type="reaction ID" value="UER00345"/>
</dbReference>
<dbReference type="CDD" id="cd13631">
    <property type="entry name" value="PBP2_Ct-PDT_like"/>
    <property type="match status" value="1"/>
</dbReference>
<protein>
    <recommendedName>
        <fullName evidence="2">prephenate dehydratase</fullName>
        <ecNumber evidence="2">4.2.1.51</ecNumber>
    </recommendedName>
</protein>
<keyword evidence="3" id="KW-0028">Amino-acid biosynthesis</keyword>
<gene>
    <name evidence="11" type="ORF">ACU52_02875</name>
</gene>
<dbReference type="GO" id="GO:0005737">
    <property type="term" value="C:cytoplasm"/>
    <property type="evidence" value="ECO:0007669"/>
    <property type="project" value="TreeGrafter"/>
</dbReference>